<dbReference type="CDD" id="cd01085">
    <property type="entry name" value="APP"/>
    <property type="match status" value="1"/>
</dbReference>
<dbReference type="InterPro" id="IPR033740">
    <property type="entry name" value="Pept_M24B"/>
</dbReference>
<dbReference type="Pfam" id="PF16188">
    <property type="entry name" value="Peptidase_M24_C"/>
    <property type="match status" value="1"/>
</dbReference>
<dbReference type="SUPFAM" id="SSF53092">
    <property type="entry name" value="Creatinase/prolidase N-terminal domain"/>
    <property type="match status" value="1"/>
</dbReference>
<dbReference type="InterPro" id="IPR032416">
    <property type="entry name" value="Peptidase_M24_C"/>
</dbReference>
<dbReference type="InterPro" id="IPR050422">
    <property type="entry name" value="X-Pro_aminopeptidase_P"/>
</dbReference>
<dbReference type="Pfam" id="PF01321">
    <property type="entry name" value="Creatinase_N"/>
    <property type="match status" value="1"/>
</dbReference>
<name>A0A086YB28_9RHOB</name>
<dbReference type="EMBL" id="JGYG01000002">
    <property type="protein sequence ID" value="KFI31478.1"/>
    <property type="molecule type" value="Genomic_DNA"/>
</dbReference>
<dbReference type="RefSeq" id="WP_035708111.1">
    <property type="nucleotide sequence ID" value="NZ_CAMIFG010000001.1"/>
</dbReference>
<accession>A0A086YB28</accession>
<dbReference type="Gene3D" id="3.90.230.10">
    <property type="entry name" value="Creatinase/methionine aminopeptidase superfamily"/>
    <property type="match status" value="1"/>
</dbReference>
<keyword evidence="2" id="KW-0479">Metal-binding</keyword>
<dbReference type="AlphaFoldDB" id="A0A086YB28"/>
<evidence type="ECO:0000313" key="4">
    <source>
        <dbReference type="EMBL" id="KFI31478.1"/>
    </source>
</evidence>
<dbReference type="InterPro" id="IPR000587">
    <property type="entry name" value="Creatinase_N"/>
</dbReference>
<evidence type="ECO:0000256" key="3">
    <source>
        <dbReference type="ARBA" id="ARBA00022801"/>
    </source>
</evidence>
<keyword evidence="4" id="KW-0645">Protease</keyword>
<evidence type="ECO:0000256" key="2">
    <source>
        <dbReference type="ARBA" id="ARBA00022723"/>
    </source>
</evidence>
<dbReference type="eggNOG" id="COG0006">
    <property type="taxonomic scope" value="Bacteria"/>
</dbReference>
<keyword evidence="4" id="KW-0031">Aminopeptidase</keyword>
<dbReference type="STRING" id="195105.CN97_10790"/>
<dbReference type="SUPFAM" id="SSF55920">
    <property type="entry name" value="Creatinase/aminopeptidase"/>
    <property type="match status" value="1"/>
</dbReference>
<dbReference type="InterPro" id="IPR000994">
    <property type="entry name" value="Pept_M24"/>
</dbReference>
<dbReference type="OrthoDB" id="9806388at2"/>
<sequence>MFQSFDAPTSPEQGPPRLASLRELLAKRGIDGFIVPRADAHQGEYVSDHDARLSWLTGFTGSAGFAIVLPDIAGVFIDGRYRVQVKAQIALDSFTPVPWPETKPGDWIRAHLSQGRVAYDPWLHSRDEIDRITAALAGSEVTLEPTKNLVDAIWPDQPAPPLGRVEVHPEALAGETSAAKRGRLAATLREAGQQAAILTLADSISWLLNIRGSDIPRNPVVHAFAILGDDGRLRLFVDERKLDADVRQHLGAEISVEPVSAFAPALDGLRGPVRVDRASAPKAVSDRLAAAGVEIAWATDPCILPKARKNTAEIAGTAEAHLRDGAAMCEFLAWLDAEAPKGTLTEIAVVSALEGFRRATNALRDISFDTICGAGPNGAIVHYRVTEGTDRPVKSGELLLVDSGGQYVDGTTDITRTVAVGDVGEPEKLAFTRVLQGMVAISRARWPRGLAGRDLDALARMPLWLAGQDYDHGTGHGVGAFLCVHEGPQRISRISEVPLEPGMMLSNEPGYYREGAFGIRTENLLVVEESPALPDGDDRAMLSFRTLTWVPIDRRLILRDMLSPAERFWIDAYHAEVLTRIGERVRPETLAWLREATAPL</sequence>
<reference evidence="4 5" key="1">
    <citation type="submission" date="2014-03" db="EMBL/GenBank/DDBJ databases">
        <title>Genome of Haematobacter massiliensis CCUG 47968.</title>
        <authorList>
            <person name="Wang D."/>
            <person name="Wang G."/>
        </authorList>
    </citation>
    <scope>NUCLEOTIDE SEQUENCE [LARGE SCALE GENOMIC DNA]</scope>
    <source>
        <strain evidence="4 5">CCUG 47968</strain>
    </source>
</reference>
<comment type="similarity">
    <text evidence="1">Belongs to the peptidase M24B family.</text>
</comment>
<proteinExistence type="inferred from homology"/>
<dbReference type="Pfam" id="PF00557">
    <property type="entry name" value="Peptidase_M24"/>
    <property type="match status" value="1"/>
</dbReference>
<dbReference type="Gene3D" id="3.40.350.10">
    <property type="entry name" value="Creatinase/prolidase N-terminal domain"/>
    <property type="match status" value="2"/>
</dbReference>
<protein>
    <submittedName>
        <fullName evidence="4">X-Pro aminopeptidase</fullName>
    </submittedName>
</protein>
<dbReference type="FunFam" id="3.90.230.10:FF:000009">
    <property type="entry name" value="xaa-Pro aminopeptidase 2"/>
    <property type="match status" value="1"/>
</dbReference>
<dbReference type="PANTHER" id="PTHR43763:SF6">
    <property type="entry name" value="XAA-PRO AMINOPEPTIDASE 1"/>
    <property type="match status" value="1"/>
</dbReference>
<dbReference type="InterPro" id="IPR036005">
    <property type="entry name" value="Creatinase/aminopeptidase-like"/>
</dbReference>
<evidence type="ECO:0000313" key="5">
    <source>
        <dbReference type="Proteomes" id="UP000028826"/>
    </source>
</evidence>
<dbReference type="InterPro" id="IPR029149">
    <property type="entry name" value="Creatin/AminoP/Spt16_N"/>
</dbReference>
<comment type="caution">
    <text evidence="4">The sequence shown here is derived from an EMBL/GenBank/DDBJ whole genome shotgun (WGS) entry which is preliminary data.</text>
</comment>
<keyword evidence="3" id="KW-0378">Hydrolase</keyword>
<organism evidence="4 5">
    <name type="scientific">Haematobacter massiliensis</name>
    <dbReference type="NCBI Taxonomy" id="195105"/>
    <lineage>
        <taxon>Bacteria</taxon>
        <taxon>Pseudomonadati</taxon>
        <taxon>Pseudomonadota</taxon>
        <taxon>Alphaproteobacteria</taxon>
        <taxon>Rhodobacterales</taxon>
        <taxon>Paracoccaceae</taxon>
        <taxon>Haematobacter</taxon>
    </lineage>
</organism>
<dbReference type="Pfam" id="PF16189">
    <property type="entry name" value="Creatinase_N_2"/>
    <property type="match status" value="1"/>
</dbReference>
<dbReference type="GO" id="GO:0046872">
    <property type="term" value="F:metal ion binding"/>
    <property type="evidence" value="ECO:0007669"/>
    <property type="project" value="UniProtKB-KW"/>
</dbReference>
<gene>
    <name evidence="4" type="ORF">CN97_10790</name>
</gene>
<dbReference type="Proteomes" id="UP000028826">
    <property type="component" value="Unassembled WGS sequence"/>
</dbReference>
<dbReference type="GO" id="GO:0005737">
    <property type="term" value="C:cytoplasm"/>
    <property type="evidence" value="ECO:0007669"/>
    <property type="project" value="UniProtKB-ARBA"/>
</dbReference>
<dbReference type="PANTHER" id="PTHR43763">
    <property type="entry name" value="XAA-PRO AMINOPEPTIDASE 1"/>
    <property type="match status" value="1"/>
</dbReference>
<keyword evidence="5" id="KW-1185">Reference proteome</keyword>
<evidence type="ECO:0000256" key="1">
    <source>
        <dbReference type="ARBA" id="ARBA00008766"/>
    </source>
</evidence>
<dbReference type="GO" id="GO:0070006">
    <property type="term" value="F:metalloaminopeptidase activity"/>
    <property type="evidence" value="ECO:0007669"/>
    <property type="project" value="InterPro"/>
</dbReference>